<name>A0A977KZ30_9CYAN</name>
<protein>
    <recommendedName>
        <fullName evidence="2">Transposase</fullName>
    </recommendedName>
</protein>
<dbReference type="InterPro" id="IPR011518">
    <property type="entry name" value="Transposase_36"/>
</dbReference>
<dbReference type="Pfam" id="PF07592">
    <property type="entry name" value="DDE_Tnp_ISAZ013"/>
    <property type="match status" value="1"/>
</dbReference>
<organism evidence="1">
    <name type="scientific">Woronichinia naegeliana WA131</name>
    <dbReference type="NCBI Taxonomy" id="2824559"/>
    <lineage>
        <taxon>Bacteria</taxon>
        <taxon>Bacillati</taxon>
        <taxon>Cyanobacteriota</taxon>
        <taxon>Cyanophyceae</taxon>
        <taxon>Synechococcales</taxon>
        <taxon>Coelosphaeriaceae</taxon>
        <taxon>Woronichinia</taxon>
    </lineage>
</organism>
<evidence type="ECO:0000313" key="1">
    <source>
        <dbReference type="EMBL" id="UXE61596.1"/>
    </source>
</evidence>
<proteinExistence type="predicted"/>
<reference evidence="1" key="1">
    <citation type="submission" date="2021-04" db="EMBL/GenBank/DDBJ databases">
        <title>Genome sequence of Woronichinia naegeliana from Washington state freshwater lake bloom.</title>
        <authorList>
            <person name="Dreher T.W."/>
        </authorList>
    </citation>
    <scope>NUCLEOTIDE SEQUENCE</scope>
    <source>
        <strain evidence="1">WA131</strain>
    </source>
</reference>
<accession>A0A977KZ30</accession>
<dbReference type="KEGG" id="wna:KA717_01005"/>
<evidence type="ECO:0008006" key="2">
    <source>
        <dbReference type="Google" id="ProtNLM"/>
    </source>
</evidence>
<dbReference type="AlphaFoldDB" id="A0A977KZ30"/>
<dbReference type="Proteomes" id="UP001065613">
    <property type="component" value="Chromosome"/>
</dbReference>
<gene>
    <name evidence="1" type="ORF">KA717_01005</name>
</gene>
<sequence length="223" mass="25365">MLKKSVTEISEDLKSLYIETAKKLKGSDRRQFMAQVVQGLGIGGQTFAERELGWNRRTIRKGTEELTSGQAFIDGRSRSGRKKIETKLPNILEDIKSIVEPKSQTDRSFKSTRLYTRITSEEVRRQLIVQSGYQEEELPSSETIRRKLNDLGYSLKRVLKSKPKKKIAETEAIFEQIEKINREADEDPKTLRISLVVQGVSLGAIKFKQPKPSPDTSIKRASP</sequence>
<dbReference type="EMBL" id="CP073041">
    <property type="protein sequence ID" value="UXE61596.1"/>
    <property type="molecule type" value="Genomic_DNA"/>
</dbReference>